<evidence type="ECO:0000313" key="13">
    <source>
        <dbReference type="Proteomes" id="UP000191024"/>
    </source>
</evidence>
<keyword evidence="6 8" id="KW-0663">Pyridoxal phosphate</keyword>
<feature type="domain" description="Aminotransferase class V" evidence="11">
    <location>
        <begin position="60"/>
        <end position="328"/>
    </location>
</feature>
<evidence type="ECO:0000256" key="6">
    <source>
        <dbReference type="ARBA" id="ARBA00022898"/>
    </source>
</evidence>
<dbReference type="EC" id="2.6.1.44" evidence="3"/>
<proteinExistence type="inferred from homology"/>
<dbReference type="GO" id="GO:0004760">
    <property type="term" value="F:L-serine-pyruvate transaminase activity"/>
    <property type="evidence" value="ECO:0007669"/>
    <property type="project" value="TreeGrafter"/>
</dbReference>
<evidence type="ECO:0000256" key="2">
    <source>
        <dbReference type="ARBA" id="ARBA00009236"/>
    </source>
</evidence>
<dbReference type="GO" id="GO:0019265">
    <property type="term" value="P:glycine biosynthetic process, by transamination of glyoxylate"/>
    <property type="evidence" value="ECO:0007669"/>
    <property type="project" value="TreeGrafter"/>
</dbReference>
<evidence type="ECO:0000256" key="1">
    <source>
        <dbReference type="ARBA" id="ARBA00001933"/>
    </source>
</evidence>
<comment type="cofactor">
    <cofactor evidence="1 8 10">
        <name>pyridoxal 5'-phosphate</name>
        <dbReference type="ChEBI" id="CHEBI:597326"/>
    </cofactor>
</comment>
<feature type="modified residue" description="N6-(pyridoxal phosphate)lysine" evidence="8">
    <location>
        <position position="190"/>
    </location>
</feature>
<protein>
    <recommendedName>
        <fullName evidence="3">alanine--glyoxylate transaminase</fullName>
        <ecNumber evidence="3">2.6.1.44</ecNumber>
    </recommendedName>
</protein>
<dbReference type="Proteomes" id="UP000191024">
    <property type="component" value="Chromosome G"/>
</dbReference>
<feature type="binding site" evidence="7">
    <location>
        <position position="339"/>
    </location>
    <ligand>
        <name>substrate</name>
    </ligand>
</feature>
<keyword evidence="5" id="KW-0808">Transferase</keyword>
<dbReference type="PANTHER" id="PTHR21152">
    <property type="entry name" value="AMINOTRANSFERASE CLASS V"/>
    <property type="match status" value="1"/>
</dbReference>
<dbReference type="PANTHER" id="PTHR21152:SF24">
    <property type="entry name" value="ALANINE--GLYOXYLATE AMINOTRANSFERASE 1"/>
    <property type="match status" value="1"/>
</dbReference>
<dbReference type="InterPro" id="IPR015422">
    <property type="entry name" value="PyrdxlP-dep_Trfase_small"/>
</dbReference>
<evidence type="ECO:0000256" key="7">
    <source>
        <dbReference type="PIRSR" id="PIRSR000524-1"/>
    </source>
</evidence>
<dbReference type="GO" id="GO:0008453">
    <property type="term" value="F:alanine-glyoxylate transaminase activity"/>
    <property type="evidence" value="ECO:0007669"/>
    <property type="project" value="UniProtKB-EC"/>
</dbReference>
<dbReference type="Pfam" id="PF00266">
    <property type="entry name" value="Aminotran_5"/>
    <property type="match status" value="1"/>
</dbReference>
<dbReference type="InterPro" id="IPR015424">
    <property type="entry name" value="PyrdxlP-dep_Trfase"/>
</dbReference>
<evidence type="ECO:0000256" key="4">
    <source>
        <dbReference type="ARBA" id="ARBA00022576"/>
    </source>
</evidence>
<sequence length="371" mass="40033">MTDDILLIPGPVVLSEKVTAALVAPFSVPDYFQTYKSALLRTRKVFRAGSQGLPLILAGSGTLGWEVAASNLLAPGERALVVSTGYFGDHLAECLAIYGAEVKKLDAPLGDVVPLETIRQSLLAKKTAMITLTQVDTSTGVLTDVGAIASLVHKVSPETLIIVDGVCSLGCEDFRFQEWKIDYALTGSQKALGAPPGLSVSMVSDRALEKALNRPSEATYYTSLKRWAPVMRLYEQGKGAYFATPAVQLLDALNAALGEILDEGLDVHVAKHKKASDWLKNELQTRFKLKMVPVRPEVAAHGLTVAYYDTPADLIAEMKKLHIVITGGIHKDLKSKTIRIGHMGVSACEPSKRHLQLCVDALAKSLQLCTE</sequence>
<dbReference type="SUPFAM" id="SSF53383">
    <property type="entry name" value="PLP-dependent transferases"/>
    <property type="match status" value="1"/>
</dbReference>
<evidence type="ECO:0000259" key="11">
    <source>
        <dbReference type="Pfam" id="PF00266"/>
    </source>
</evidence>
<evidence type="ECO:0000256" key="3">
    <source>
        <dbReference type="ARBA" id="ARBA00013049"/>
    </source>
</evidence>
<evidence type="ECO:0000256" key="5">
    <source>
        <dbReference type="ARBA" id="ARBA00022679"/>
    </source>
</evidence>
<dbReference type="FunFam" id="3.40.640.10:FF:000027">
    <property type="entry name" value="Serine--pyruvate aminotransferase, mitochondrial"/>
    <property type="match status" value="1"/>
</dbReference>
<dbReference type="EMBL" id="LT598469">
    <property type="protein sequence ID" value="SCV02203.1"/>
    <property type="molecule type" value="Genomic_DNA"/>
</dbReference>
<organism evidence="12 13">
    <name type="scientific">Lachancea mirantina</name>
    <dbReference type="NCBI Taxonomy" id="1230905"/>
    <lineage>
        <taxon>Eukaryota</taxon>
        <taxon>Fungi</taxon>
        <taxon>Dikarya</taxon>
        <taxon>Ascomycota</taxon>
        <taxon>Saccharomycotina</taxon>
        <taxon>Saccharomycetes</taxon>
        <taxon>Saccharomycetales</taxon>
        <taxon>Saccharomycetaceae</taxon>
        <taxon>Lachancea</taxon>
    </lineage>
</organism>
<keyword evidence="4" id="KW-0032">Aminotransferase</keyword>
<reference evidence="12 13" key="1">
    <citation type="submission" date="2016-03" db="EMBL/GenBank/DDBJ databases">
        <authorList>
            <person name="Devillers H."/>
        </authorList>
    </citation>
    <scope>NUCLEOTIDE SEQUENCE [LARGE SCALE GENOMIC DNA]</scope>
    <source>
        <strain evidence="12">CBS 11717</strain>
    </source>
</reference>
<evidence type="ECO:0000256" key="9">
    <source>
        <dbReference type="RuleBase" id="RU004075"/>
    </source>
</evidence>
<dbReference type="InterPro" id="IPR024169">
    <property type="entry name" value="SP_NH2Trfase/AEP_transaminase"/>
</dbReference>
<dbReference type="PIRSF" id="PIRSF000524">
    <property type="entry name" value="SPT"/>
    <property type="match status" value="1"/>
</dbReference>
<evidence type="ECO:0000256" key="10">
    <source>
        <dbReference type="RuleBase" id="RU004504"/>
    </source>
</evidence>
<dbReference type="InterPro" id="IPR015421">
    <property type="entry name" value="PyrdxlP-dep_Trfase_major"/>
</dbReference>
<dbReference type="Gene3D" id="3.40.640.10">
    <property type="entry name" value="Type I PLP-dependent aspartate aminotransferase-like (Major domain)"/>
    <property type="match status" value="1"/>
</dbReference>
<dbReference type="STRING" id="1230905.A0A1G4KCR6"/>
<accession>A0A1G4KCR6</accession>
<dbReference type="GO" id="GO:0005777">
    <property type="term" value="C:peroxisome"/>
    <property type="evidence" value="ECO:0007669"/>
    <property type="project" value="TreeGrafter"/>
</dbReference>
<dbReference type="PROSITE" id="PS00595">
    <property type="entry name" value="AA_TRANSFER_CLASS_5"/>
    <property type="match status" value="1"/>
</dbReference>
<dbReference type="OrthoDB" id="7403325at2759"/>
<gene>
    <name evidence="12" type="ORF">LAMI_0G16820G</name>
</gene>
<evidence type="ECO:0000313" key="12">
    <source>
        <dbReference type="EMBL" id="SCV02203.1"/>
    </source>
</evidence>
<dbReference type="Gene3D" id="3.90.1150.10">
    <property type="entry name" value="Aspartate Aminotransferase, domain 1"/>
    <property type="match status" value="1"/>
</dbReference>
<dbReference type="InterPro" id="IPR000192">
    <property type="entry name" value="Aminotrans_V_dom"/>
</dbReference>
<dbReference type="AlphaFoldDB" id="A0A1G4KCR6"/>
<name>A0A1G4KCR6_9SACH</name>
<evidence type="ECO:0000256" key="8">
    <source>
        <dbReference type="PIRSR" id="PIRSR000524-50"/>
    </source>
</evidence>
<keyword evidence="13" id="KW-1185">Reference proteome</keyword>
<comment type="similarity">
    <text evidence="2 9">Belongs to the class-V pyridoxal-phosphate-dependent aminotransferase family.</text>
</comment>
<dbReference type="InterPro" id="IPR020578">
    <property type="entry name" value="Aminotrans_V_PyrdxlP_BS"/>
</dbReference>